<comment type="caution">
    <text evidence="2">The sequence shown here is derived from an EMBL/GenBank/DDBJ whole genome shotgun (WGS) entry which is preliminary data.</text>
</comment>
<feature type="signal peptide" evidence="1">
    <location>
        <begin position="1"/>
        <end position="22"/>
    </location>
</feature>
<reference evidence="2" key="1">
    <citation type="submission" date="2023-03" db="EMBL/GenBank/DDBJ databases">
        <title>Complete genome of Cladonia borealis.</title>
        <authorList>
            <person name="Park H."/>
        </authorList>
    </citation>
    <scope>NUCLEOTIDE SEQUENCE</scope>
    <source>
        <strain evidence="2">ANT050790</strain>
    </source>
</reference>
<dbReference type="Proteomes" id="UP001166286">
    <property type="component" value="Unassembled WGS sequence"/>
</dbReference>
<keyword evidence="1" id="KW-0732">Signal</keyword>
<feature type="chain" id="PRO_5041275216" evidence="1">
    <location>
        <begin position="23"/>
        <end position="193"/>
    </location>
</feature>
<dbReference type="EMBL" id="JAFEKC020000021">
    <property type="protein sequence ID" value="KAK0508357.1"/>
    <property type="molecule type" value="Genomic_DNA"/>
</dbReference>
<evidence type="ECO:0000256" key="1">
    <source>
        <dbReference type="SAM" id="SignalP"/>
    </source>
</evidence>
<dbReference type="AlphaFoldDB" id="A0AA39QSG0"/>
<sequence length="193" mass="21368">MKPYDTSYVLALLLPLYVCAIAAPPISLLSSGRSPANPPSINPTIYANNTTLSSILQNLTKAVFPPPDPLAWDTPNMTLAFRTYSFKQVYNSHDVEATIEQAISEAATSRPQTVFPQGGHEWAVGSASLDCNIISYESEVFMTYGGWMQALDAMWAFNQNYKKVAFAVDLYMRTTDAQGHTELNDQGDCYFIF</sequence>
<evidence type="ECO:0000313" key="2">
    <source>
        <dbReference type="EMBL" id="KAK0508357.1"/>
    </source>
</evidence>
<evidence type="ECO:0000313" key="3">
    <source>
        <dbReference type="Proteomes" id="UP001166286"/>
    </source>
</evidence>
<protein>
    <submittedName>
        <fullName evidence="2">Uncharacterized protein</fullName>
    </submittedName>
</protein>
<organism evidence="2 3">
    <name type="scientific">Cladonia borealis</name>
    <dbReference type="NCBI Taxonomy" id="184061"/>
    <lineage>
        <taxon>Eukaryota</taxon>
        <taxon>Fungi</taxon>
        <taxon>Dikarya</taxon>
        <taxon>Ascomycota</taxon>
        <taxon>Pezizomycotina</taxon>
        <taxon>Lecanoromycetes</taxon>
        <taxon>OSLEUM clade</taxon>
        <taxon>Lecanoromycetidae</taxon>
        <taxon>Lecanorales</taxon>
        <taxon>Lecanorineae</taxon>
        <taxon>Cladoniaceae</taxon>
        <taxon>Cladonia</taxon>
    </lineage>
</organism>
<proteinExistence type="predicted"/>
<accession>A0AA39QSG0</accession>
<keyword evidence="3" id="KW-1185">Reference proteome</keyword>
<name>A0AA39QSG0_9LECA</name>
<gene>
    <name evidence="2" type="ORF">JMJ35_009441</name>
</gene>